<reference evidence="1 2" key="1">
    <citation type="submission" date="2014-09" db="EMBL/GenBank/DDBJ databases">
        <authorList>
            <person name="McGinnis J.M."/>
            <person name="Wolfgang W.J."/>
        </authorList>
    </citation>
    <scope>NUCLEOTIDE SEQUENCE [LARGE SCALE GENOMIC DNA]</scope>
    <source>
        <strain evidence="1 2">HAMBI 3106</strain>
    </source>
</reference>
<proteinExistence type="predicted"/>
<evidence type="ECO:0008006" key="3">
    <source>
        <dbReference type="Google" id="ProtNLM"/>
    </source>
</evidence>
<gene>
    <name evidence="1" type="ORF">IC63_14995</name>
</gene>
<dbReference type="EMBL" id="JRKS01000071">
    <property type="protein sequence ID" value="KGJ02304.1"/>
    <property type="molecule type" value="Genomic_DNA"/>
</dbReference>
<dbReference type="RefSeq" id="WP_036721646.1">
    <property type="nucleotide sequence ID" value="NZ_JRKS01000071.1"/>
</dbReference>
<sequence>MTPRGTLWLHVGTHKTGTTSIQEAIAQRRDALAAAGVAVWPQGNAQDLANHFIRPSLWTIPRLLGISAPIDHEVFDELAVRMDEARGPHPDLLISSQEFCMMRDALEAYVLKSTLRQVFDRVVPIVAFRDVDDWRASRADELNRIGMWERQDSLPDALSSDGNWYYDPPAVRRFWAQIGPVVEIDYDAAWAAEGSILPAFARALGREGLFDGLDLRLNRRGEEVGA</sequence>
<dbReference type="SUPFAM" id="SSF52540">
    <property type="entry name" value="P-loop containing nucleoside triphosphate hydrolases"/>
    <property type="match status" value="1"/>
</dbReference>
<protein>
    <recommendedName>
        <fullName evidence="3">Sulfotransferase family protein</fullName>
    </recommendedName>
</protein>
<dbReference type="Proteomes" id="UP000029917">
    <property type="component" value="Unassembled WGS sequence"/>
</dbReference>
<dbReference type="InterPro" id="IPR027417">
    <property type="entry name" value="P-loop_NTPase"/>
</dbReference>
<keyword evidence="2" id="KW-1185">Reference proteome</keyword>
<name>A0A099EVK4_9RHOB</name>
<reference evidence="1 2" key="2">
    <citation type="submission" date="2014-10" db="EMBL/GenBank/DDBJ databases">
        <title>Paracoccus sanguinis sp. nov., isolated from clinical specimens of New York State patients.</title>
        <authorList>
            <person name="Mingle L.A."/>
            <person name="Cole J.A."/>
            <person name="Lapierre P."/>
            <person name="Musser K.A."/>
        </authorList>
    </citation>
    <scope>NUCLEOTIDE SEQUENCE [LARGE SCALE GENOMIC DNA]</scope>
    <source>
        <strain evidence="1 2">HAMBI 3106</strain>
    </source>
</reference>
<evidence type="ECO:0000313" key="2">
    <source>
        <dbReference type="Proteomes" id="UP000029917"/>
    </source>
</evidence>
<comment type="caution">
    <text evidence="1">The sequence shown here is derived from an EMBL/GenBank/DDBJ whole genome shotgun (WGS) entry which is preliminary data.</text>
</comment>
<dbReference type="STRING" id="690417.IC63_14995"/>
<dbReference type="OrthoDB" id="7540582at2"/>
<accession>A0A099EVK4</accession>
<evidence type="ECO:0000313" key="1">
    <source>
        <dbReference type="EMBL" id="KGJ02304.1"/>
    </source>
</evidence>
<dbReference type="AlphaFoldDB" id="A0A099EVK4"/>
<organism evidence="1 2">
    <name type="scientific">Paracoccus sphaerophysae</name>
    <dbReference type="NCBI Taxonomy" id="690417"/>
    <lineage>
        <taxon>Bacteria</taxon>
        <taxon>Pseudomonadati</taxon>
        <taxon>Pseudomonadota</taxon>
        <taxon>Alphaproteobacteria</taxon>
        <taxon>Rhodobacterales</taxon>
        <taxon>Paracoccaceae</taxon>
        <taxon>Paracoccus</taxon>
    </lineage>
</organism>